<dbReference type="Gene3D" id="3.20.20.240">
    <property type="entry name" value="Methylmalonyl-CoA mutase"/>
    <property type="match status" value="1"/>
</dbReference>
<evidence type="ECO:0000256" key="4">
    <source>
        <dbReference type="ARBA" id="ARBA00023235"/>
    </source>
</evidence>
<dbReference type="PANTHER" id="PTHR48101">
    <property type="entry name" value="METHYLMALONYL-COA MUTASE, MITOCHONDRIAL-RELATED"/>
    <property type="match status" value="1"/>
</dbReference>
<dbReference type="RefSeq" id="WP_118875465.1">
    <property type="nucleotide sequence ID" value="NZ_QWEI01000002.1"/>
</dbReference>
<dbReference type="Pfam" id="PF01642">
    <property type="entry name" value="MM_CoA_mutase"/>
    <property type="match status" value="1"/>
</dbReference>
<comment type="caution">
    <text evidence="7">The sequence shown here is derived from an EMBL/GenBank/DDBJ whole genome shotgun (WGS) entry which is preliminary data.</text>
</comment>
<dbReference type="Proteomes" id="UP000265692">
    <property type="component" value="Unassembled WGS sequence"/>
</dbReference>
<proteinExistence type="inferred from homology"/>
<comment type="similarity">
    <text evidence="2">Belongs to the methylmalonyl-CoA mutase family.</text>
</comment>
<dbReference type="GO" id="GO:0016866">
    <property type="term" value="F:intramolecular transferase activity"/>
    <property type="evidence" value="ECO:0007669"/>
    <property type="project" value="InterPro"/>
</dbReference>
<dbReference type="SUPFAM" id="SSF52242">
    <property type="entry name" value="Cobalamin (vitamin B12)-binding domain"/>
    <property type="match status" value="1"/>
</dbReference>
<name>A0A396SAQ2_9BACL</name>
<protein>
    <submittedName>
        <fullName evidence="7">Methylmalonyl-CoA mutase</fullName>
    </submittedName>
</protein>
<organism evidence="7 8">
    <name type="scientific">Ureibacillus yapensis</name>
    <dbReference type="NCBI Taxonomy" id="2304605"/>
    <lineage>
        <taxon>Bacteria</taxon>
        <taxon>Bacillati</taxon>
        <taxon>Bacillota</taxon>
        <taxon>Bacilli</taxon>
        <taxon>Bacillales</taxon>
        <taxon>Caryophanaceae</taxon>
        <taxon>Ureibacillus</taxon>
    </lineage>
</organism>
<feature type="domain" description="Methylmalonyl-CoA mutase alpha/beta chain catalytic" evidence="6">
    <location>
        <begin position="172"/>
        <end position="415"/>
    </location>
</feature>
<dbReference type="SUPFAM" id="SSF51703">
    <property type="entry name" value="Cobalamin (vitamin B12)-dependent enzymes"/>
    <property type="match status" value="1"/>
</dbReference>
<keyword evidence="4" id="KW-0413">Isomerase</keyword>
<keyword evidence="8" id="KW-1185">Reference proteome</keyword>
<evidence type="ECO:0000313" key="7">
    <source>
        <dbReference type="EMBL" id="RHW38431.1"/>
    </source>
</evidence>
<comment type="cofactor">
    <cofactor evidence="1">
        <name>adenosylcob(III)alamin</name>
        <dbReference type="ChEBI" id="CHEBI:18408"/>
    </cofactor>
</comment>
<dbReference type="EMBL" id="QWEI01000002">
    <property type="protein sequence ID" value="RHW38431.1"/>
    <property type="molecule type" value="Genomic_DNA"/>
</dbReference>
<dbReference type="InterPro" id="IPR016176">
    <property type="entry name" value="Cbl-dep_enz_cat"/>
</dbReference>
<dbReference type="InterPro" id="IPR036724">
    <property type="entry name" value="Cobalamin-bd_sf"/>
</dbReference>
<sequence>MAFQMKDIQFPAVSYDEWKEQAVKALKGQPFQTLFTKTMENVILEPLYTKDMLLNKLDGQLDKQIATIRSSKAAEGIKVAQQIYGDTPAQFFTNLQASMDKGNQIITIDSRVPFKWDDENLTILAKYLTAYPFKLFTESSNDPVLKVFDHISDQEITGYIVSKEPIILDAFNHVRTLSANTVPYHYEDADAIQELALSLALASKHAEHEENFETFINKFFVHFAIDTQFFSEIAKLRAFKVLWKAFTSAYGIDAPVAIPVIAETSLRSYSKLDVYVNLLRAGNETFAALIGGADAITVHPHDCLSKPTDQSIRIARNVSLVLKEESFVEKVLDPAGGSYFIETLTAEYVEKAWNLFLLIEEAGGIDAYTASGQLKTALQEVNERRLHDVKTRKQSMIGTNIYANPVDELPLETNDLFSQIKRLAVPFEDLRISYKKANPKVEILTFGTLKDFKARADFVSGFFAVAGIVPSQSGEMHSIEELKEWVTKTDAEYVVIAAKEEDAKSIVPALLEVKPDSLLMDVAGQYKSEQDEWLAKGLNGFIYNGQDIIEKLTSLIESLKGVQQ</sequence>
<reference evidence="7 8" key="1">
    <citation type="submission" date="2018-08" db="EMBL/GenBank/DDBJ databases">
        <title>Lysinibacillus sp. YLB-03 draft genome sequence.</title>
        <authorList>
            <person name="Yu L."/>
        </authorList>
    </citation>
    <scope>NUCLEOTIDE SEQUENCE [LARGE SCALE GENOMIC DNA]</scope>
    <source>
        <strain evidence="7 8">YLB-03</strain>
    </source>
</reference>
<evidence type="ECO:0000259" key="6">
    <source>
        <dbReference type="Pfam" id="PF01642"/>
    </source>
</evidence>
<dbReference type="GO" id="GO:0046872">
    <property type="term" value="F:metal ion binding"/>
    <property type="evidence" value="ECO:0007669"/>
    <property type="project" value="InterPro"/>
</dbReference>
<dbReference type="Gene3D" id="3.40.50.280">
    <property type="entry name" value="Cobalamin-binding domain"/>
    <property type="match status" value="1"/>
</dbReference>
<dbReference type="GO" id="GO:0031419">
    <property type="term" value="F:cobalamin binding"/>
    <property type="evidence" value="ECO:0007669"/>
    <property type="project" value="UniProtKB-KW"/>
</dbReference>
<dbReference type="InterPro" id="IPR006099">
    <property type="entry name" value="MeMalonylCoA_mutase_a/b_cat"/>
</dbReference>
<evidence type="ECO:0000256" key="1">
    <source>
        <dbReference type="ARBA" id="ARBA00001922"/>
    </source>
</evidence>
<dbReference type="OrthoDB" id="9762378at2"/>
<evidence type="ECO:0000256" key="2">
    <source>
        <dbReference type="ARBA" id="ARBA00008465"/>
    </source>
</evidence>
<evidence type="ECO:0000256" key="3">
    <source>
        <dbReference type="ARBA" id="ARBA00022628"/>
    </source>
</evidence>
<dbReference type="AlphaFoldDB" id="A0A396SAQ2"/>
<keyword evidence="5" id="KW-0170">Cobalt</keyword>
<accession>A0A396SAQ2</accession>
<keyword evidence="3" id="KW-0846">Cobalamin</keyword>
<evidence type="ECO:0000313" key="8">
    <source>
        <dbReference type="Proteomes" id="UP000265692"/>
    </source>
</evidence>
<gene>
    <name evidence="7" type="ORF">D1B33_05995</name>
</gene>
<dbReference type="PANTHER" id="PTHR48101:SF1">
    <property type="entry name" value="METHYLMALONYL-COA MUTASE, LARGE SUBUNIT"/>
    <property type="match status" value="1"/>
</dbReference>
<evidence type="ECO:0000256" key="5">
    <source>
        <dbReference type="ARBA" id="ARBA00023285"/>
    </source>
</evidence>